<accession>A0AAE6VZT5</accession>
<reference evidence="1" key="1">
    <citation type="submission" date="2018-05" db="EMBL/GenBank/DDBJ databases">
        <title>Complete genome sequnece of Akkermansia muciniphila EB-AMDK-40.</title>
        <authorList>
            <person name="Nam Y.-D."/>
            <person name="Chung W.-H."/>
            <person name="Park Y.S."/>
            <person name="Kang J."/>
        </authorList>
    </citation>
    <scope>NUCLEOTIDE SEQUENCE</scope>
    <source>
        <strain evidence="1">EB-AMDK-40</strain>
    </source>
</reference>
<dbReference type="AlphaFoldDB" id="A0AAE6VZT5"/>
<dbReference type="EMBL" id="CP029701">
    <property type="protein sequence ID" value="QHV62006.1"/>
    <property type="molecule type" value="Genomic_DNA"/>
</dbReference>
<name>A0AAE6VZT5_9BACT</name>
<proteinExistence type="predicted"/>
<protein>
    <submittedName>
        <fullName evidence="1">Uncharacterized protein</fullName>
    </submittedName>
</protein>
<dbReference type="Proteomes" id="UP000642553">
    <property type="component" value="Chromosome"/>
</dbReference>
<gene>
    <name evidence="1" type="ORF">DMI76_00820</name>
</gene>
<organism evidence="1 2">
    <name type="scientific">Akkermansia massiliensis</name>
    <dbReference type="NCBI Taxonomy" id="2927224"/>
    <lineage>
        <taxon>Bacteria</taxon>
        <taxon>Pseudomonadati</taxon>
        <taxon>Verrucomicrobiota</taxon>
        <taxon>Verrucomicrobiia</taxon>
        <taxon>Verrucomicrobiales</taxon>
        <taxon>Akkermansiaceae</taxon>
        <taxon>Akkermansia</taxon>
    </lineage>
</organism>
<dbReference type="RefSeq" id="WP_205575887.1">
    <property type="nucleotide sequence ID" value="NZ_CP029701.1"/>
</dbReference>
<sequence>MAIIHQQAVMRAESGEDLRKCEGCFIKKDASGKLFLCGESDIPLGVVHVGGDEGEDTDYILPAHQGIVGVRLSASPGSVEEGTRLVLDDGGTAKAGDTGTLVAVACEPGTGEQLLESYLTLPTVLASSAGA</sequence>
<evidence type="ECO:0000313" key="2">
    <source>
        <dbReference type="Proteomes" id="UP000642553"/>
    </source>
</evidence>
<evidence type="ECO:0000313" key="1">
    <source>
        <dbReference type="EMBL" id="QHV62006.1"/>
    </source>
</evidence>